<dbReference type="Proteomes" id="UP001597296">
    <property type="component" value="Unassembled WGS sequence"/>
</dbReference>
<organism evidence="1 2">
    <name type="scientific">Phaeospirillum tilakii</name>
    <dbReference type="NCBI Taxonomy" id="741673"/>
    <lineage>
        <taxon>Bacteria</taxon>
        <taxon>Pseudomonadati</taxon>
        <taxon>Pseudomonadota</taxon>
        <taxon>Alphaproteobacteria</taxon>
        <taxon>Rhodospirillales</taxon>
        <taxon>Rhodospirillaceae</taxon>
        <taxon>Phaeospirillum</taxon>
    </lineage>
</organism>
<dbReference type="EMBL" id="JBHUIY010000002">
    <property type="protein sequence ID" value="MFD2232529.1"/>
    <property type="molecule type" value="Genomic_DNA"/>
</dbReference>
<sequence>MPSLFPLPPLLAWSALARFALAVLILLPLWAAVGWAAGWWGSVVP</sequence>
<dbReference type="RefSeq" id="WP_377313914.1">
    <property type="nucleotide sequence ID" value="NZ_JBHUIY010000002.1"/>
</dbReference>
<accession>A0ABW5C5L7</accession>
<protein>
    <submittedName>
        <fullName evidence="1">Uncharacterized protein</fullName>
    </submittedName>
</protein>
<name>A0ABW5C5L7_9PROT</name>
<comment type="caution">
    <text evidence="1">The sequence shown here is derived from an EMBL/GenBank/DDBJ whole genome shotgun (WGS) entry which is preliminary data.</text>
</comment>
<reference evidence="2" key="1">
    <citation type="journal article" date="2019" name="Int. J. Syst. Evol. Microbiol.">
        <title>The Global Catalogue of Microorganisms (GCM) 10K type strain sequencing project: providing services to taxonomists for standard genome sequencing and annotation.</title>
        <authorList>
            <consortium name="The Broad Institute Genomics Platform"/>
            <consortium name="The Broad Institute Genome Sequencing Center for Infectious Disease"/>
            <person name="Wu L."/>
            <person name="Ma J."/>
        </authorList>
    </citation>
    <scope>NUCLEOTIDE SEQUENCE [LARGE SCALE GENOMIC DNA]</scope>
    <source>
        <strain evidence="2">KCTC 15012</strain>
    </source>
</reference>
<evidence type="ECO:0000313" key="2">
    <source>
        <dbReference type="Proteomes" id="UP001597296"/>
    </source>
</evidence>
<evidence type="ECO:0000313" key="1">
    <source>
        <dbReference type="EMBL" id="MFD2232529.1"/>
    </source>
</evidence>
<proteinExistence type="predicted"/>
<keyword evidence="2" id="KW-1185">Reference proteome</keyword>
<gene>
    <name evidence="1" type="ORF">ACFSNB_01795</name>
</gene>